<dbReference type="EMBL" id="JACRSX010000013">
    <property type="protein sequence ID" value="MBC8562914.1"/>
    <property type="molecule type" value="Genomic_DNA"/>
</dbReference>
<dbReference type="InterPro" id="IPR036847">
    <property type="entry name" value="RimP_C_sf"/>
</dbReference>
<dbReference type="HAMAP" id="MF_01077">
    <property type="entry name" value="RimP"/>
    <property type="match status" value="1"/>
</dbReference>
<keyword evidence="2 3" id="KW-0690">Ribosome biogenesis</keyword>
<comment type="function">
    <text evidence="3">Required for maturation of 30S ribosomal subunits.</text>
</comment>
<comment type="subcellular location">
    <subcellularLocation>
        <location evidence="3">Cytoplasm</location>
    </subcellularLocation>
</comment>
<dbReference type="PANTHER" id="PTHR33867:SF1">
    <property type="entry name" value="RIBOSOME MATURATION FACTOR RIMP"/>
    <property type="match status" value="1"/>
</dbReference>
<organism evidence="5 6">
    <name type="scientific">Jutongia huaianensis</name>
    <dbReference type="NCBI Taxonomy" id="2763668"/>
    <lineage>
        <taxon>Bacteria</taxon>
        <taxon>Bacillati</taxon>
        <taxon>Bacillota</taxon>
        <taxon>Clostridia</taxon>
        <taxon>Lachnospirales</taxon>
        <taxon>Lachnospiraceae</taxon>
        <taxon>Jutongia</taxon>
    </lineage>
</organism>
<dbReference type="SUPFAM" id="SSF75420">
    <property type="entry name" value="YhbC-like, N-terminal domain"/>
    <property type="match status" value="1"/>
</dbReference>
<dbReference type="SUPFAM" id="SSF74942">
    <property type="entry name" value="YhbC-like, C-terminal domain"/>
    <property type="match status" value="1"/>
</dbReference>
<dbReference type="InterPro" id="IPR035956">
    <property type="entry name" value="RimP_N_sf"/>
</dbReference>
<keyword evidence="1 3" id="KW-0963">Cytoplasm</keyword>
<evidence type="ECO:0000259" key="4">
    <source>
        <dbReference type="Pfam" id="PF02576"/>
    </source>
</evidence>
<name>A0ABR7N304_9FIRM</name>
<reference evidence="5 6" key="1">
    <citation type="submission" date="2020-08" db="EMBL/GenBank/DDBJ databases">
        <title>Genome public.</title>
        <authorList>
            <person name="Liu C."/>
            <person name="Sun Q."/>
        </authorList>
    </citation>
    <scope>NUCLEOTIDE SEQUENCE [LARGE SCALE GENOMIC DNA]</scope>
    <source>
        <strain evidence="5 6">NSJ-37</strain>
    </source>
</reference>
<dbReference type="InterPro" id="IPR028998">
    <property type="entry name" value="RimP_C"/>
</dbReference>
<dbReference type="RefSeq" id="WP_249298165.1">
    <property type="nucleotide sequence ID" value="NZ_JACRSX010000013.1"/>
</dbReference>
<dbReference type="PANTHER" id="PTHR33867">
    <property type="entry name" value="RIBOSOME MATURATION FACTOR RIMP"/>
    <property type="match status" value="1"/>
</dbReference>
<feature type="domain" description="Ribosome maturation factor RimP N-terminal" evidence="4">
    <location>
        <begin position="14"/>
        <end position="85"/>
    </location>
</feature>
<dbReference type="Gene3D" id="3.30.300.70">
    <property type="entry name" value="RimP-like superfamily, N-terminal"/>
    <property type="match status" value="1"/>
</dbReference>
<evidence type="ECO:0000256" key="2">
    <source>
        <dbReference type="ARBA" id="ARBA00022517"/>
    </source>
</evidence>
<comment type="caution">
    <text evidence="5">The sequence shown here is derived from an EMBL/GenBank/DDBJ whole genome shotgun (WGS) entry which is preliminary data.</text>
</comment>
<evidence type="ECO:0000256" key="3">
    <source>
        <dbReference type="HAMAP-Rule" id="MF_01077"/>
    </source>
</evidence>
<sequence>MTKREEYETRAEKMLEPLMEENGFELVDVEYVKEAGQWYLRAYVDKEGGITLDDCELVNRAWSDMMDQDDFISEAYVLEVSSPGLGRQLKKDKDFKRSIGEEVDVHFYQGRKLPAGRNGKEISVKELTGVLLAYTQDTITLETEFSPEYEIMRKDISSVKLTINF</sequence>
<evidence type="ECO:0000313" key="5">
    <source>
        <dbReference type="EMBL" id="MBC8562914.1"/>
    </source>
</evidence>
<accession>A0ABR7N304</accession>
<proteinExistence type="inferred from homology"/>
<dbReference type="InterPro" id="IPR028989">
    <property type="entry name" value="RimP_N"/>
</dbReference>
<dbReference type="Pfam" id="PF02576">
    <property type="entry name" value="RimP_N"/>
    <property type="match status" value="1"/>
</dbReference>
<dbReference type="InterPro" id="IPR003728">
    <property type="entry name" value="Ribosome_maturation_RimP"/>
</dbReference>
<keyword evidence="6" id="KW-1185">Reference proteome</keyword>
<evidence type="ECO:0000256" key="1">
    <source>
        <dbReference type="ARBA" id="ARBA00022490"/>
    </source>
</evidence>
<dbReference type="CDD" id="cd01734">
    <property type="entry name" value="YlxS_C"/>
    <property type="match status" value="1"/>
</dbReference>
<evidence type="ECO:0000313" key="6">
    <source>
        <dbReference type="Proteomes" id="UP000606193"/>
    </source>
</evidence>
<dbReference type="Proteomes" id="UP000606193">
    <property type="component" value="Unassembled WGS sequence"/>
</dbReference>
<gene>
    <name evidence="3" type="primary">rimP</name>
    <name evidence="5" type="ORF">H8704_09810</name>
</gene>
<protein>
    <recommendedName>
        <fullName evidence="3">Ribosome maturation factor RimP</fullName>
    </recommendedName>
</protein>
<comment type="similarity">
    <text evidence="3">Belongs to the RimP family.</text>
</comment>
<dbReference type="Gene3D" id="2.30.30.180">
    <property type="entry name" value="Ribosome maturation factor RimP, C-terminal domain"/>
    <property type="match status" value="1"/>
</dbReference>